<feature type="transmembrane region" description="Helical" evidence="6">
    <location>
        <begin position="49"/>
        <end position="71"/>
    </location>
</feature>
<proteinExistence type="predicted"/>
<feature type="transmembrane region" description="Helical" evidence="6">
    <location>
        <begin position="210"/>
        <end position="233"/>
    </location>
</feature>
<evidence type="ECO:0000313" key="8">
    <source>
        <dbReference type="Proteomes" id="UP000649739"/>
    </source>
</evidence>
<feature type="transmembrane region" description="Helical" evidence="6">
    <location>
        <begin position="245"/>
        <end position="271"/>
    </location>
</feature>
<evidence type="ECO:0000256" key="2">
    <source>
        <dbReference type="ARBA" id="ARBA00022475"/>
    </source>
</evidence>
<evidence type="ECO:0000256" key="5">
    <source>
        <dbReference type="ARBA" id="ARBA00023136"/>
    </source>
</evidence>
<dbReference type="Pfam" id="PF03631">
    <property type="entry name" value="Virul_fac_BrkB"/>
    <property type="match status" value="1"/>
</dbReference>
<reference evidence="7" key="2">
    <citation type="submission" date="2020-09" db="EMBL/GenBank/DDBJ databases">
        <authorList>
            <person name="Sun Q."/>
            <person name="Ohkuma M."/>
        </authorList>
    </citation>
    <scope>NUCLEOTIDE SEQUENCE</scope>
    <source>
        <strain evidence="7">JCM 3090</strain>
    </source>
</reference>
<protein>
    <submittedName>
        <fullName evidence="7">Uncharacterized protein</fullName>
    </submittedName>
</protein>
<sequence length="281" mass="29222">MGRPAPLRPAARPDRRPGRDRLARWAAGPAGRFAVAVFGRLRSSLVESALVLAAQAFLALFPLLIVVYSVAPPVLRTALLDAARARFGGAGDTAAAVADLLAGTEEVRGGLTAGGALLVLASATAFARALQRMYQRMWRLPPLGLRGWWRSVAWLGGAFGYLAAVAAAAWLGDGPVPAGLVAGAAGPALWWWTPHLLLGGRVTWRALAPLALLTATAQVVVARLTAVVMPRAIRTSEAEYGPIGVVFAIESWLVVVCGVLVACTAVAAALAPDPPPSPDRK</sequence>
<dbReference type="AlphaFoldDB" id="A0A8J3F7L1"/>
<keyword evidence="4 6" id="KW-1133">Transmembrane helix</keyword>
<dbReference type="RefSeq" id="WP_189168324.1">
    <property type="nucleotide sequence ID" value="NZ_BMQB01000001.1"/>
</dbReference>
<name>A0A8J3F7L1_9ACTN</name>
<gene>
    <name evidence="7" type="ORF">GCM10010123_04820</name>
</gene>
<dbReference type="EMBL" id="BMQB01000001">
    <property type="protein sequence ID" value="GGJ77797.1"/>
    <property type="molecule type" value="Genomic_DNA"/>
</dbReference>
<keyword evidence="3 6" id="KW-0812">Transmembrane</keyword>
<accession>A0A8J3F7L1</accession>
<reference evidence="7" key="1">
    <citation type="journal article" date="2014" name="Int. J. Syst. Evol. Microbiol.">
        <title>Complete genome sequence of Corynebacterium casei LMG S-19264T (=DSM 44701T), isolated from a smear-ripened cheese.</title>
        <authorList>
            <consortium name="US DOE Joint Genome Institute (JGI-PGF)"/>
            <person name="Walter F."/>
            <person name="Albersmeier A."/>
            <person name="Kalinowski J."/>
            <person name="Ruckert C."/>
        </authorList>
    </citation>
    <scope>NUCLEOTIDE SEQUENCE</scope>
    <source>
        <strain evidence="7">JCM 3090</strain>
    </source>
</reference>
<evidence type="ECO:0000256" key="3">
    <source>
        <dbReference type="ARBA" id="ARBA00022692"/>
    </source>
</evidence>
<comment type="subcellular location">
    <subcellularLocation>
        <location evidence="1">Cell membrane</location>
        <topology evidence="1">Multi-pass membrane protein</topology>
    </subcellularLocation>
</comment>
<evidence type="ECO:0000256" key="4">
    <source>
        <dbReference type="ARBA" id="ARBA00022989"/>
    </source>
</evidence>
<feature type="transmembrane region" description="Helical" evidence="6">
    <location>
        <begin position="151"/>
        <end position="172"/>
    </location>
</feature>
<keyword evidence="5 6" id="KW-0472">Membrane</keyword>
<keyword evidence="2" id="KW-1003">Cell membrane</keyword>
<dbReference type="InterPro" id="IPR017039">
    <property type="entry name" value="Virul_fac_BrkB"/>
</dbReference>
<evidence type="ECO:0000313" key="7">
    <source>
        <dbReference type="EMBL" id="GGJ77797.1"/>
    </source>
</evidence>
<dbReference type="GO" id="GO:0005886">
    <property type="term" value="C:plasma membrane"/>
    <property type="evidence" value="ECO:0007669"/>
    <property type="project" value="UniProtKB-SubCell"/>
</dbReference>
<evidence type="ECO:0000256" key="6">
    <source>
        <dbReference type="SAM" id="Phobius"/>
    </source>
</evidence>
<keyword evidence="8" id="KW-1185">Reference proteome</keyword>
<dbReference type="Proteomes" id="UP000649739">
    <property type="component" value="Unassembled WGS sequence"/>
</dbReference>
<feature type="transmembrane region" description="Helical" evidence="6">
    <location>
        <begin position="110"/>
        <end position="130"/>
    </location>
</feature>
<evidence type="ECO:0000256" key="1">
    <source>
        <dbReference type="ARBA" id="ARBA00004651"/>
    </source>
</evidence>
<organism evidence="7 8">
    <name type="scientific">Pilimelia anulata</name>
    <dbReference type="NCBI Taxonomy" id="53371"/>
    <lineage>
        <taxon>Bacteria</taxon>
        <taxon>Bacillati</taxon>
        <taxon>Actinomycetota</taxon>
        <taxon>Actinomycetes</taxon>
        <taxon>Micromonosporales</taxon>
        <taxon>Micromonosporaceae</taxon>
        <taxon>Pilimelia</taxon>
    </lineage>
</organism>
<comment type="caution">
    <text evidence="7">The sequence shown here is derived from an EMBL/GenBank/DDBJ whole genome shotgun (WGS) entry which is preliminary data.</text>
</comment>